<evidence type="ECO:0000256" key="9">
    <source>
        <dbReference type="ARBA" id="ARBA00023316"/>
    </source>
</evidence>
<sequence>MHVSWWILVPLSFVLADFPVSLGSVPAVLYSHKLCPGLLDYQSNYDESTTLPLSSFVEVAEKLISNRRSDAFVFVNIPGLTVTDFTIYRNILGSLEYYVSKSSTALRFERVEPSSQKNDLFDELIFHATEEWEIEDHIVVNGNHTETFERYIDWRPRTIRIDFDTVPLVNRREYFVYCDKIIKHVLGQLPSAEHTMILTSLSLPPTQVESEAGLGTLRIFPDVFEDPERSSDNEKNHQNVLNNLGFNEFRPKFSGIADEHLSVFDPEFLSRHYHILELVMVTTIGYIGLQLFLLLRARNTRTAKEKISAKKKQQ</sequence>
<dbReference type="PANTHER" id="PTHR28285">
    <property type="entry name" value="PROTEIN BIG1"/>
    <property type="match status" value="1"/>
</dbReference>
<evidence type="ECO:0000256" key="5">
    <source>
        <dbReference type="ARBA" id="ARBA00022729"/>
    </source>
</evidence>
<dbReference type="GO" id="GO:0005789">
    <property type="term" value="C:endoplasmic reticulum membrane"/>
    <property type="evidence" value="ECO:0007669"/>
    <property type="project" value="UniProtKB-SubCell"/>
</dbReference>
<keyword evidence="4 10" id="KW-0812">Transmembrane</keyword>
<evidence type="ECO:0000256" key="11">
    <source>
        <dbReference type="SAM" id="SignalP"/>
    </source>
</evidence>
<evidence type="ECO:0000256" key="2">
    <source>
        <dbReference type="ARBA" id="ARBA00008203"/>
    </source>
</evidence>
<dbReference type="AlphaFoldDB" id="A0A1G4KNK3"/>
<keyword evidence="5 11" id="KW-0732">Signal</keyword>
<comment type="similarity">
    <text evidence="2">Belongs to the BIG1 family.</text>
</comment>
<feature type="chain" id="PRO_5009236590" description="Protein BIG1" evidence="11">
    <location>
        <begin position="17"/>
        <end position="314"/>
    </location>
</feature>
<name>A0A1G4KNK3_9SACH</name>
<dbReference type="OrthoDB" id="9985059at2759"/>
<evidence type="ECO:0000313" key="12">
    <source>
        <dbReference type="EMBL" id="SCV06138.1"/>
    </source>
</evidence>
<dbReference type="GO" id="GO:0009272">
    <property type="term" value="P:fungal-type cell wall biogenesis"/>
    <property type="evidence" value="ECO:0007669"/>
    <property type="project" value="TreeGrafter"/>
</dbReference>
<evidence type="ECO:0000256" key="3">
    <source>
        <dbReference type="ARBA" id="ARBA00022089"/>
    </source>
</evidence>
<gene>
    <name evidence="12" type="ORF">LANO_0H22936G</name>
</gene>
<evidence type="ECO:0000256" key="1">
    <source>
        <dbReference type="ARBA" id="ARBA00004115"/>
    </source>
</evidence>
<organism evidence="12 13">
    <name type="scientific">Lachancea nothofagi CBS 11611</name>
    <dbReference type="NCBI Taxonomy" id="1266666"/>
    <lineage>
        <taxon>Eukaryota</taxon>
        <taxon>Fungi</taxon>
        <taxon>Dikarya</taxon>
        <taxon>Ascomycota</taxon>
        <taxon>Saccharomycotina</taxon>
        <taxon>Saccharomycetes</taxon>
        <taxon>Saccharomycetales</taxon>
        <taxon>Saccharomycetaceae</taxon>
        <taxon>Lachancea</taxon>
    </lineage>
</organism>
<evidence type="ECO:0000256" key="7">
    <source>
        <dbReference type="ARBA" id="ARBA00022989"/>
    </source>
</evidence>
<protein>
    <recommendedName>
        <fullName evidence="3">Protein BIG1</fullName>
    </recommendedName>
</protein>
<evidence type="ECO:0000313" key="13">
    <source>
        <dbReference type="Proteomes" id="UP000189911"/>
    </source>
</evidence>
<dbReference type="GO" id="GO:0006078">
    <property type="term" value="P:(1-&gt;6)-beta-D-glucan biosynthetic process"/>
    <property type="evidence" value="ECO:0007669"/>
    <property type="project" value="TreeGrafter"/>
</dbReference>
<feature type="transmembrane region" description="Helical" evidence="10">
    <location>
        <begin position="273"/>
        <end position="295"/>
    </location>
</feature>
<reference evidence="13" key="1">
    <citation type="submission" date="2016-03" db="EMBL/GenBank/DDBJ databases">
        <authorList>
            <person name="Devillers Hugo."/>
        </authorList>
    </citation>
    <scope>NUCLEOTIDE SEQUENCE [LARGE SCALE GENOMIC DNA]</scope>
</reference>
<keyword evidence="6" id="KW-0256">Endoplasmic reticulum</keyword>
<dbReference type="GO" id="GO:0071555">
    <property type="term" value="P:cell wall organization"/>
    <property type="evidence" value="ECO:0007669"/>
    <property type="project" value="UniProtKB-KW"/>
</dbReference>
<evidence type="ECO:0000256" key="8">
    <source>
        <dbReference type="ARBA" id="ARBA00023136"/>
    </source>
</evidence>
<comment type="subcellular location">
    <subcellularLocation>
        <location evidence="1">Endoplasmic reticulum membrane</location>
        <topology evidence="1">Single-pass type I membrane protein</topology>
    </subcellularLocation>
</comment>
<keyword evidence="9" id="KW-0961">Cell wall biogenesis/degradation</keyword>
<keyword evidence="8 10" id="KW-0472">Membrane</keyword>
<evidence type="ECO:0000256" key="10">
    <source>
        <dbReference type="SAM" id="Phobius"/>
    </source>
</evidence>
<dbReference type="InterPro" id="IPR037654">
    <property type="entry name" value="Big1"/>
</dbReference>
<dbReference type="Proteomes" id="UP000189911">
    <property type="component" value="Chromosome H"/>
</dbReference>
<dbReference type="PANTHER" id="PTHR28285:SF1">
    <property type="entry name" value="PROTEIN BIG1"/>
    <property type="match status" value="1"/>
</dbReference>
<feature type="signal peptide" evidence="11">
    <location>
        <begin position="1"/>
        <end position="16"/>
    </location>
</feature>
<proteinExistence type="inferred from homology"/>
<keyword evidence="13" id="KW-1185">Reference proteome</keyword>
<dbReference type="EMBL" id="LT598447">
    <property type="protein sequence ID" value="SCV06138.1"/>
    <property type="molecule type" value="Genomic_DNA"/>
</dbReference>
<evidence type="ECO:0000256" key="4">
    <source>
        <dbReference type="ARBA" id="ARBA00022692"/>
    </source>
</evidence>
<accession>A0A1G4KNK3</accession>
<keyword evidence="7 10" id="KW-1133">Transmembrane helix</keyword>
<evidence type="ECO:0000256" key="6">
    <source>
        <dbReference type="ARBA" id="ARBA00022824"/>
    </source>
</evidence>